<keyword evidence="4" id="KW-1185">Reference proteome</keyword>
<dbReference type="PANTHER" id="PTHR45527">
    <property type="entry name" value="NONRIBOSOMAL PEPTIDE SYNTHETASE"/>
    <property type="match status" value="1"/>
</dbReference>
<dbReference type="InterPro" id="IPR020845">
    <property type="entry name" value="AMP-binding_CS"/>
</dbReference>
<gene>
    <name evidence="3" type="ORF">MIZ03_1133</name>
</gene>
<dbReference type="RefSeq" id="WP_223909475.1">
    <property type="nucleotide sequence ID" value="NZ_AP024238.1"/>
</dbReference>
<keyword evidence="3" id="KW-0436">Ligase</keyword>
<dbReference type="Gene3D" id="3.40.50.12780">
    <property type="entry name" value="N-terminal domain of ligase-like"/>
    <property type="match status" value="1"/>
</dbReference>
<dbReference type="PANTHER" id="PTHR45527:SF1">
    <property type="entry name" value="FATTY ACID SYNTHASE"/>
    <property type="match status" value="1"/>
</dbReference>
<dbReference type="InterPro" id="IPR000873">
    <property type="entry name" value="AMP-dep_synth/lig_dom"/>
</dbReference>
<dbReference type="Proteomes" id="UP000824366">
    <property type="component" value="Chromosome"/>
</dbReference>
<name>A0ABM7MJ61_9BURK</name>
<dbReference type="GO" id="GO:0016874">
    <property type="term" value="F:ligase activity"/>
    <property type="evidence" value="ECO:0007669"/>
    <property type="project" value="UniProtKB-KW"/>
</dbReference>
<protein>
    <submittedName>
        <fullName evidence="3">D-alanine--D-alanyl carrier protein ligase</fullName>
    </submittedName>
</protein>
<feature type="domain" description="AMP-dependent synthetase/ligase" evidence="1">
    <location>
        <begin position="14"/>
        <end position="369"/>
    </location>
</feature>
<sequence length="512" mass="56297">MSLPYVTTFVDDFFRCAGLFPNEPALVFPDQTTTYAELLALVQGIRDSIDSEVPINERRIAVYATQDAYTYATILAILASGRAYVPLNPHNPAQRNGSCLTQADVSTLFQSGAETEISQWVLAQRLPIKILNLRNISSSPSERVPTPVRETDMAYLLFTSGSTGNPKGVPIYHGNLRRFMKAFLSEMGFEFRPTDRFLQMFDLTFDLSIMSFAAPLALGAACHVVTGSGVGFLDVVKTLQRGKISVALMVPSVLSFLERYLDEIDLPDMRYSLFCGEALPALLAEKWHRCIPSARLFNVYGPTEATIFCSVYELKSPLGSSGEYQGVVSIGVPMPGTVFSLISEKGDCVAPGEKGELVISGGQVTDQYWRNPEKTLAAFSVRSGEAPAYRTGDIAFESEGNYYYCGRVDYQLKVDGYRIEAGEVEHHARSLAGVRNVALVGQAETNGKVILHLFLEASDIDQESLRMACKTHLAGELPSYMLPHQIHVLDSFPLNQNGKIDRKALISSVHQG</sequence>
<feature type="domain" description="AMP-binding enzyme C-terminal" evidence="2">
    <location>
        <begin position="423"/>
        <end position="499"/>
    </location>
</feature>
<evidence type="ECO:0000313" key="4">
    <source>
        <dbReference type="Proteomes" id="UP000824366"/>
    </source>
</evidence>
<dbReference type="InterPro" id="IPR042099">
    <property type="entry name" value="ANL_N_sf"/>
</dbReference>
<proteinExistence type="predicted"/>
<dbReference type="InterPro" id="IPR025110">
    <property type="entry name" value="AMP-bd_C"/>
</dbReference>
<dbReference type="Pfam" id="PF13193">
    <property type="entry name" value="AMP-binding_C"/>
    <property type="match status" value="1"/>
</dbReference>
<dbReference type="Pfam" id="PF00501">
    <property type="entry name" value="AMP-binding"/>
    <property type="match status" value="1"/>
</dbReference>
<organism evidence="3 4">
    <name type="scientific">Rhodoferax lithotrophicus</name>
    <dbReference type="NCBI Taxonomy" id="2798804"/>
    <lineage>
        <taxon>Bacteria</taxon>
        <taxon>Pseudomonadati</taxon>
        <taxon>Pseudomonadota</taxon>
        <taxon>Betaproteobacteria</taxon>
        <taxon>Burkholderiales</taxon>
        <taxon>Comamonadaceae</taxon>
        <taxon>Rhodoferax</taxon>
    </lineage>
</organism>
<evidence type="ECO:0000313" key="3">
    <source>
        <dbReference type="EMBL" id="BCO26253.1"/>
    </source>
</evidence>
<dbReference type="SUPFAM" id="SSF56801">
    <property type="entry name" value="Acetyl-CoA synthetase-like"/>
    <property type="match status" value="1"/>
</dbReference>
<reference evidence="3 4" key="1">
    <citation type="journal article" date="2021" name="Microbiol. Spectr.">
        <title>A Single Bacterium Capable of Oxidation and Reduction of Iron at Circumneutral pH.</title>
        <authorList>
            <person name="Kato S."/>
            <person name="Ohkuma M."/>
        </authorList>
    </citation>
    <scope>NUCLEOTIDE SEQUENCE [LARGE SCALE GENOMIC DNA]</scope>
    <source>
        <strain evidence="3 4">MIZ03</strain>
    </source>
</reference>
<dbReference type="EMBL" id="AP024238">
    <property type="protein sequence ID" value="BCO26253.1"/>
    <property type="molecule type" value="Genomic_DNA"/>
</dbReference>
<accession>A0ABM7MJ61</accession>
<dbReference type="InterPro" id="IPR045851">
    <property type="entry name" value="AMP-bd_C_sf"/>
</dbReference>
<dbReference type="Gene3D" id="3.30.300.30">
    <property type="match status" value="1"/>
</dbReference>
<evidence type="ECO:0000259" key="2">
    <source>
        <dbReference type="Pfam" id="PF13193"/>
    </source>
</evidence>
<evidence type="ECO:0000259" key="1">
    <source>
        <dbReference type="Pfam" id="PF00501"/>
    </source>
</evidence>
<dbReference type="PROSITE" id="PS00455">
    <property type="entry name" value="AMP_BINDING"/>
    <property type="match status" value="1"/>
</dbReference>